<proteinExistence type="predicted"/>
<dbReference type="Pfam" id="PF10648">
    <property type="entry name" value="Gmad2"/>
    <property type="match status" value="1"/>
</dbReference>
<dbReference type="InterPro" id="IPR018911">
    <property type="entry name" value="Gmad2_Ig-like_dom"/>
</dbReference>
<protein>
    <recommendedName>
        <fullName evidence="1">LysM domain-containing protein</fullName>
    </recommendedName>
</protein>
<feature type="domain" description="LysM" evidence="1">
    <location>
        <begin position="108"/>
        <end position="157"/>
    </location>
</feature>
<reference evidence="2" key="1">
    <citation type="journal article" date="2015" name="Nature">
        <title>Complex archaea that bridge the gap between prokaryotes and eukaryotes.</title>
        <authorList>
            <person name="Spang A."/>
            <person name="Saw J.H."/>
            <person name="Jorgensen S.L."/>
            <person name="Zaremba-Niedzwiedzka K."/>
            <person name="Martijn J."/>
            <person name="Lind A.E."/>
            <person name="van Eijk R."/>
            <person name="Schleper C."/>
            <person name="Guy L."/>
            <person name="Ettema T.J."/>
        </authorList>
    </citation>
    <scope>NUCLEOTIDE SEQUENCE</scope>
</reference>
<evidence type="ECO:0000313" key="2">
    <source>
        <dbReference type="EMBL" id="KKN80538.1"/>
    </source>
</evidence>
<dbReference type="SMART" id="SM00257">
    <property type="entry name" value="LysM"/>
    <property type="match status" value="1"/>
</dbReference>
<sequence>MNIEILQPKAFDLVGSRILIAGNAVGFESHLTIRVSDGHDEVTAAATAGSLSIRQFQAAVDIPSDAAFTLSRLFVTVTDDSAGGPNPPTVTVPVLYGPKILPGYVGYWEHMVISGETLSALANRYYEDASKYPVIQAANQQFVADPNLIFPGQLLRIPRDF</sequence>
<comment type="caution">
    <text evidence="2">The sequence shown here is derived from an EMBL/GenBank/DDBJ whole genome shotgun (WGS) entry which is preliminary data.</text>
</comment>
<gene>
    <name evidence="2" type="ORF">LCGC14_0328580</name>
</gene>
<dbReference type="SUPFAM" id="SSF54106">
    <property type="entry name" value="LysM domain"/>
    <property type="match status" value="1"/>
</dbReference>
<accession>A0A0F9WPA4</accession>
<name>A0A0F9WPA4_9ZZZZ</name>
<dbReference type="InterPro" id="IPR018392">
    <property type="entry name" value="LysM"/>
</dbReference>
<dbReference type="AlphaFoldDB" id="A0A0F9WPA4"/>
<dbReference type="Gene3D" id="3.10.350.10">
    <property type="entry name" value="LysM domain"/>
    <property type="match status" value="1"/>
</dbReference>
<organism evidence="2">
    <name type="scientific">marine sediment metagenome</name>
    <dbReference type="NCBI Taxonomy" id="412755"/>
    <lineage>
        <taxon>unclassified sequences</taxon>
        <taxon>metagenomes</taxon>
        <taxon>ecological metagenomes</taxon>
    </lineage>
</organism>
<dbReference type="PROSITE" id="PS51782">
    <property type="entry name" value="LYSM"/>
    <property type="match status" value="1"/>
</dbReference>
<dbReference type="InterPro" id="IPR036779">
    <property type="entry name" value="LysM_dom_sf"/>
</dbReference>
<dbReference type="EMBL" id="LAZR01000229">
    <property type="protein sequence ID" value="KKN80538.1"/>
    <property type="molecule type" value="Genomic_DNA"/>
</dbReference>
<dbReference type="Pfam" id="PF01476">
    <property type="entry name" value="LysM"/>
    <property type="match status" value="1"/>
</dbReference>
<evidence type="ECO:0000259" key="1">
    <source>
        <dbReference type="PROSITE" id="PS51782"/>
    </source>
</evidence>